<keyword evidence="5" id="KW-1185">Reference proteome</keyword>
<dbReference type="PRINTS" id="PR00131">
    <property type="entry name" value="GLHYDRLASE1"/>
</dbReference>
<dbReference type="InterPro" id="IPR017853">
    <property type="entry name" value="GH"/>
</dbReference>
<evidence type="ECO:0000256" key="3">
    <source>
        <dbReference type="ARBA" id="ARBA00023295"/>
    </source>
</evidence>
<dbReference type="InterPro" id="IPR001360">
    <property type="entry name" value="Glyco_hydro_1"/>
</dbReference>
<proteinExistence type="inferred from homology"/>
<sequence>MVCPLIQRCLILQGGSNWLNIYPQGFRELLNCVKATYNVPLIYITENGVDEANNTSLTLSEALVDNTRIKYIQDHLLNLRLAIDDGVNVKGYFAWSLTDNFEWNEGYTVRFGLIHTSTTQTTMQYGS</sequence>
<dbReference type="RefSeq" id="XP_071911391.1">
    <property type="nucleotide sequence ID" value="XM_072055290.1"/>
</dbReference>
<dbReference type="Gene3D" id="3.20.20.80">
    <property type="entry name" value="Glycosidases"/>
    <property type="match status" value="1"/>
</dbReference>
<evidence type="ECO:0000256" key="4">
    <source>
        <dbReference type="RuleBase" id="RU003690"/>
    </source>
</evidence>
<gene>
    <name evidence="6 7" type="primary">LOC140009519</name>
</gene>
<evidence type="ECO:0000313" key="6">
    <source>
        <dbReference type="RefSeq" id="XP_071911391.1"/>
    </source>
</evidence>
<organism evidence="5 7">
    <name type="scientific">Coffea arabica</name>
    <name type="common">Arabian coffee</name>
    <dbReference type="NCBI Taxonomy" id="13443"/>
    <lineage>
        <taxon>Eukaryota</taxon>
        <taxon>Viridiplantae</taxon>
        <taxon>Streptophyta</taxon>
        <taxon>Embryophyta</taxon>
        <taxon>Tracheophyta</taxon>
        <taxon>Spermatophyta</taxon>
        <taxon>Magnoliopsida</taxon>
        <taxon>eudicotyledons</taxon>
        <taxon>Gunneridae</taxon>
        <taxon>Pentapetalae</taxon>
        <taxon>asterids</taxon>
        <taxon>lamiids</taxon>
        <taxon>Gentianales</taxon>
        <taxon>Rubiaceae</taxon>
        <taxon>Ixoroideae</taxon>
        <taxon>Gardenieae complex</taxon>
        <taxon>Bertiereae - Coffeeae clade</taxon>
        <taxon>Coffeeae</taxon>
        <taxon>Coffea</taxon>
    </lineage>
</organism>
<dbReference type="Proteomes" id="UP001652660">
    <property type="component" value="Chromosome 6e"/>
</dbReference>
<evidence type="ECO:0000313" key="7">
    <source>
        <dbReference type="RefSeq" id="XP_071911392.1"/>
    </source>
</evidence>
<dbReference type="PANTHER" id="PTHR10353">
    <property type="entry name" value="GLYCOSYL HYDROLASE"/>
    <property type="match status" value="1"/>
</dbReference>
<protein>
    <submittedName>
        <fullName evidence="6 7">Raucaffricine-O-beta-D-glucosidase-like</fullName>
    </submittedName>
</protein>
<reference evidence="6 7" key="1">
    <citation type="submission" date="2025-05" db="UniProtKB">
        <authorList>
            <consortium name="RefSeq"/>
        </authorList>
    </citation>
    <scope>IDENTIFICATION</scope>
    <source>
        <tissue evidence="6 7">Leaves</tissue>
    </source>
</reference>
<accession>A0ABM4UVX0</accession>
<dbReference type="SUPFAM" id="SSF51445">
    <property type="entry name" value="(Trans)glycosidases"/>
    <property type="match status" value="1"/>
</dbReference>
<evidence type="ECO:0000256" key="2">
    <source>
        <dbReference type="ARBA" id="ARBA00022801"/>
    </source>
</evidence>
<dbReference type="RefSeq" id="XP_071911392.1">
    <property type="nucleotide sequence ID" value="XM_072055291.1"/>
</dbReference>
<dbReference type="GeneID" id="140009519"/>
<keyword evidence="2" id="KW-0378">Hydrolase</keyword>
<comment type="similarity">
    <text evidence="1 4">Belongs to the glycosyl hydrolase 1 family.</text>
</comment>
<name>A0ABM4UVX0_COFAR</name>
<evidence type="ECO:0000256" key="1">
    <source>
        <dbReference type="ARBA" id="ARBA00010838"/>
    </source>
</evidence>
<dbReference type="PANTHER" id="PTHR10353:SF137">
    <property type="entry name" value="MYROSINASE 3-RELATED"/>
    <property type="match status" value="1"/>
</dbReference>
<dbReference type="Pfam" id="PF00232">
    <property type="entry name" value="Glyco_hydro_1"/>
    <property type="match status" value="1"/>
</dbReference>
<keyword evidence="3" id="KW-0326">Glycosidase</keyword>
<evidence type="ECO:0000313" key="5">
    <source>
        <dbReference type="Proteomes" id="UP001652660"/>
    </source>
</evidence>